<name>A0A915L5G1_ROMCU</name>
<protein>
    <submittedName>
        <fullName evidence="2">Uncharacterized protein</fullName>
    </submittedName>
</protein>
<evidence type="ECO:0000313" key="1">
    <source>
        <dbReference type="Proteomes" id="UP000887565"/>
    </source>
</evidence>
<keyword evidence="1" id="KW-1185">Reference proteome</keyword>
<reference evidence="2" key="1">
    <citation type="submission" date="2022-11" db="UniProtKB">
        <authorList>
            <consortium name="WormBaseParasite"/>
        </authorList>
    </citation>
    <scope>IDENTIFICATION</scope>
</reference>
<dbReference type="AlphaFoldDB" id="A0A915L5G1"/>
<proteinExistence type="predicted"/>
<dbReference type="Proteomes" id="UP000887565">
    <property type="component" value="Unplaced"/>
</dbReference>
<evidence type="ECO:0000313" key="2">
    <source>
        <dbReference type="WBParaSite" id="nRc.2.0.1.t45015-RA"/>
    </source>
</evidence>
<sequence length="79" mass="9018">MNAPRGYMQKAVFKNYTDSLLFANVIFSRKQVLHLRVATFTGLSITVADSSCISTIIQPPLYLMLLKPRLESSHLLRQY</sequence>
<dbReference type="WBParaSite" id="nRc.2.0.1.t45015-RA">
    <property type="protein sequence ID" value="nRc.2.0.1.t45015-RA"/>
    <property type="gene ID" value="nRc.2.0.1.g45015"/>
</dbReference>
<organism evidence="1 2">
    <name type="scientific">Romanomermis culicivorax</name>
    <name type="common">Nematode worm</name>
    <dbReference type="NCBI Taxonomy" id="13658"/>
    <lineage>
        <taxon>Eukaryota</taxon>
        <taxon>Metazoa</taxon>
        <taxon>Ecdysozoa</taxon>
        <taxon>Nematoda</taxon>
        <taxon>Enoplea</taxon>
        <taxon>Dorylaimia</taxon>
        <taxon>Mermithida</taxon>
        <taxon>Mermithoidea</taxon>
        <taxon>Mermithidae</taxon>
        <taxon>Romanomermis</taxon>
    </lineage>
</organism>
<accession>A0A915L5G1</accession>